<evidence type="ECO:0000313" key="3">
    <source>
        <dbReference type="Proteomes" id="UP000297452"/>
    </source>
</evidence>
<protein>
    <submittedName>
        <fullName evidence="2">Uncharacterized protein</fullName>
    </submittedName>
</protein>
<name>A0A4Z1I679_9HELO</name>
<comment type="caution">
    <text evidence="2">The sequence shown here is derived from an EMBL/GenBank/DDBJ whole genome shotgun (WGS) entry which is preliminary data.</text>
</comment>
<proteinExistence type="predicted"/>
<keyword evidence="3" id="KW-1185">Reference proteome</keyword>
<reference evidence="2 3" key="1">
    <citation type="submission" date="2017-12" db="EMBL/GenBank/DDBJ databases">
        <title>Comparative genomics of Botrytis spp.</title>
        <authorList>
            <person name="Valero-Jimenez C.A."/>
            <person name="Tapia P."/>
            <person name="Veloso J."/>
            <person name="Silva-Moreno E."/>
            <person name="Staats M."/>
            <person name="Valdes J.H."/>
            <person name="Van Kan J.A.L."/>
        </authorList>
    </citation>
    <scope>NUCLEOTIDE SEQUENCE [LARGE SCALE GENOMIC DNA]</scope>
    <source>
        <strain evidence="2 3">MUCL2120</strain>
    </source>
</reference>
<dbReference type="OrthoDB" id="5391602at2759"/>
<accession>A0A4Z1I679</accession>
<organism evidence="2 3">
    <name type="scientific">Botryotinia narcissicola</name>
    <dbReference type="NCBI Taxonomy" id="278944"/>
    <lineage>
        <taxon>Eukaryota</taxon>
        <taxon>Fungi</taxon>
        <taxon>Dikarya</taxon>
        <taxon>Ascomycota</taxon>
        <taxon>Pezizomycotina</taxon>
        <taxon>Leotiomycetes</taxon>
        <taxon>Helotiales</taxon>
        <taxon>Sclerotiniaceae</taxon>
        <taxon>Botryotinia</taxon>
    </lineage>
</organism>
<keyword evidence="1" id="KW-1133">Transmembrane helix</keyword>
<evidence type="ECO:0000313" key="2">
    <source>
        <dbReference type="EMBL" id="TGO57078.1"/>
    </source>
</evidence>
<feature type="transmembrane region" description="Helical" evidence="1">
    <location>
        <begin position="12"/>
        <end position="32"/>
    </location>
</feature>
<gene>
    <name evidence="2" type="ORF">BOTNAR_0209g00070</name>
</gene>
<dbReference type="Proteomes" id="UP000297452">
    <property type="component" value="Unassembled WGS sequence"/>
</dbReference>
<sequence>MAPLSAPGQSRPLGILDAMIVFTVFPPVFLGLRLWARKLKGTPLGLNDYLIIISAALQMVDLGNTLPD</sequence>
<evidence type="ECO:0000256" key="1">
    <source>
        <dbReference type="SAM" id="Phobius"/>
    </source>
</evidence>
<keyword evidence="1" id="KW-0472">Membrane</keyword>
<dbReference type="EMBL" id="PQXJ01000209">
    <property type="protein sequence ID" value="TGO57078.1"/>
    <property type="molecule type" value="Genomic_DNA"/>
</dbReference>
<dbReference type="AlphaFoldDB" id="A0A4Z1I679"/>
<keyword evidence="1" id="KW-0812">Transmembrane</keyword>